<dbReference type="Gene3D" id="3.90.1200.10">
    <property type="match status" value="1"/>
</dbReference>
<dbReference type="RefSeq" id="WP_367769585.1">
    <property type="nucleotide sequence ID" value="NZ_JBFNXR010000019.1"/>
</dbReference>
<dbReference type="Proteomes" id="UP001556118">
    <property type="component" value="Unassembled WGS sequence"/>
</dbReference>
<keyword evidence="3" id="KW-1185">Reference proteome</keyword>
<name>A0ABV3R871_9SPHN</name>
<evidence type="ECO:0000313" key="3">
    <source>
        <dbReference type="Proteomes" id="UP001556118"/>
    </source>
</evidence>
<dbReference type="InterPro" id="IPR002575">
    <property type="entry name" value="Aminoglycoside_PTrfase"/>
</dbReference>
<dbReference type="EMBL" id="JBFNXR010000019">
    <property type="protein sequence ID" value="MEW9854250.1"/>
    <property type="molecule type" value="Genomic_DNA"/>
</dbReference>
<dbReference type="SUPFAM" id="SSF56112">
    <property type="entry name" value="Protein kinase-like (PK-like)"/>
    <property type="match status" value="1"/>
</dbReference>
<protein>
    <submittedName>
        <fullName evidence="2">Phosphotransferase</fullName>
    </submittedName>
</protein>
<evidence type="ECO:0000313" key="2">
    <source>
        <dbReference type="EMBL" id="MEW9854250.1"/>
    </source>
</evidence>
<dbReference type="InterPro" id="IPR011009">
    <property type="entry name" value="Kinase-like_dom_sf"/>
</dbReference>
<evidence type="ECO:0000259" key="1">
    <source>
        <dbReference type="Pfam" id="PF01636"/>
    </source>
</evidence>
<feature type="domain" description="Aminoglycoside phosphotransferase" evidence="1">
    <location>
        <begin position="97"/>
        <end position="295"/>
    </location>
</feature>
<gene>
    <name evidence="2" type="ORF">ABUH87_03530</name>
</gene>
<dbReference type="PANTHER" id="PTHR11012">
    <property type="entry name" value="PROTEIN KINASE-LIKE DOMAIN-CONTAINING"/>
    <property type="match status" value="1"/>
</dbReference>
<dbReference type="PANTHER" id="PTHR11012:SF30">
    <property type="entry name" value="PROTEIN KINASE-LIKE DOMAIN-CONTAINING"/>
    <property type="match status" value="1"/>
</dbReference>
<organism evidence="2 3">
    <name type="scientific">Novosphingobium rhizovicinum</name>
    <dbReference type="NCBI Taxonomy" id="3228928"/>
    <lineage>
        <taxon>Bacteria</taxon>
        <taxon>Pseudomonadati</taxon>
        <taxon>Pseudomonadota</taxon>
        <taxon>Alphaproteobacteria</taxon>
        <taxon>Sphingomonadales</taxon>
        <taxon>Sphingomonadaceae</taxon>
        <taxon>Novosphingobium</taxon>
    </lineage>
</organism>
<accession>A0ABV3R871</accession>
<sequence length="358" mass="39688">MPTTITRQSPAQPKVTVPATLEEALDRAWLSQALADVSGGAAVTSVEQVEVIRTVATKVRFAVTFSGSEKRHGFCLKGLLDVDEMTARGGPTCVLEADFYSKVAPTIPDMRVPECVSAVIDREAQQAVIIMRDLITHGARFCSALEPFSADEALQSLTELSKLHARSGFLGGADWIRPRAAELSRMTYVTPEMLQELLDGPRGDNLSPHVRDARRLVAAMKELAARDGQRRQFMIHGDAHAGNIFRTAEGAGLIDWQLLQRGGWAVDLAYHLNAVLPTQVAERDERQLLREYLAMMRGHGLEMPDENEAWSQYREAAIYGFYLWSITRRVDPQITVQFTDRLGKAVTRHESHALLGVV</sequence>
<proteinExistence type="predicted"/>
<reference evidence="2 3" key="1">
    <citation type="submission" date="2024-06" db="EMBL/GenBank/DDBJ databases">
        <title>Novosphingobium rhizovicinus M1R2S20.</title>
        <authorList>
            <person name="Sun J.-Q."/>
        </authorList>
    </citation>
    <scope>NUCLEOTIDE SEQUENCE [LARGE SCALE GENOMIC DNA]</scope>
    <source>
        <strain evidence="2 3">M1R2S20</strain>
    </source>
</reference>
<comment type="caution">
    <text evidence="2">The sequence shown here is derived from an EMBL/GenBank/DDBJ whole genome shotgun (WGS) entry which is preliminary data.</text>
</comment>
<dbReference type="Pfam" id="PF01636">
    <property type="entry name" value="APH"/>
    <property type="match status" value="1"/>
</dbReference>